<keyword evidence="3" id="KW-1185">Reference proteome</keyword>
<feature type="signal peptide" evidence="1">
    <location>
        <begin position="1"/>
        <end position="26"/>
    </location>
</feature>
<dbReference type="RefSeq" id="WP_386710398.1">
    <property type="nucleotide sequence ID" value="NZ_JBHXIJ010000033.1"/>
</dbReference>
<keyword evidence="1" id="KW-0732">Signal</keyword>
<dbReference type="EMBL" id="JBHXIJ010000033">
    <property type="protein sequence ID" value="MFD5098822.1"/>
    <property type="molecule type" value="Genomic_DNA"/>
</dbReference>
<organism evidence="2 3">
    <name type="scientific">Streptomyces albidochromogenes</name>
    <dbReference type="NCBI Taxonomy" id="329524"/>
    <lineage>
        <taxon>Bacteria</taxon>
        <taxon>Bacillati</taxon>
        <taxon>Actinomycetota</taxon>
        <taxon>Actinomycetes</taxon>
        <taxon>Kitasatosporales</taxon>
        <taxon>Streptomycetaceae</taxon>
        <taxon>Streptomyces</taxon>
    </lineage>
</organism>
<evidence type="ECO:0000313" key="3">
    <source>
        <dbReference type="Proteomes" id="UP001598448"/>
    </source>
</evidence>
<evidence type="ECO:0000313" key="2">
    <source>
        <dbReference type="EMBL" id="MFD5098822.1"/>
    </source>
</evidence>
<gene>
    <name evidence="2" type="ORF">ACFWJN_07610</name>
</gene>
<dbReference type="Proteomes" id="UP001598448">
    <property type="component" value="Unassembled WGS sequence"/>
</dbReference>
<name>A0ABW6FIY4_9ACTN</name>
<sequence length="182" mass="18098">MRRLRAAAAAGVSASLLLLVGCGVQASEVVEAGGPAVVPVSPDQLERMLLFFVGPDGRPIPVARPLDLSEVPAPTARTLAALLGGPTEEERAAGITTRLPAATKGVEVVPAAREDAGPGGEAGRPAGVPGAVRVTTGFAVRSLDAAAVRQLVCTAAHAEDPEGLVKVVLTGSDGSLPATACS</sequence>
<protein>
    <recommendedName>
        <fullName evidence="4">GerMN domain-containing protein</fullName>
    </recommendedName>
</protein>
<accession>A0ABW6FIY4</accession>
<feature type="chain" id="PRO_5047031157" description="GerMN domain-containing protein" evidence="1">
    <location>
        <begin position="27"/>
        <end position="182"/>
    </location>
</feature>
<dbReference type="PROSITE" id="PS51257">
    <property type="entry name" value="PROKAR_LIPOPROTEIN"/>
    <property type="match status" value="1"/>
</dbReference>
<evidence type="ECO:0000256" key="1">
    <source>
        <dbReference type="SAM" id="SignalP"/>
    </source>
</evidence>
<evidence type="ECO:0008006" key="4">
    <source>
        <dbReference type="Google" id="ProtNLM"/>
    </source>
</evidence>
<comment type="caution">
    <text evidence="2">The sequence shown here is derived from an EMBL/GenBank/DDBJ whole genome shotgun (WGS) entry which is preliminary data.</text>
</comment>
<proteinExistence type="predicted"/>
<reference evidence="2 3" key="1">
    <citation type="submission" date="2024-09" db="EMBL/GenBank/DDBJ databases">
        <title>The Natural Products Discovery Center: Release of the First 8490 Sequenced Strains for Exploring Actinobacteria Biosynthetic Diversity.</title>
        <authorList>
            <person name="Kalkreuter E."/>
            <person name="Kautsar S.A."/>
            <person name="Yang D."/>
            <person name="Bader C.D."/>
            <person name="Teijaro C.N."/>
            <person name="Fluegel L."/>
            <person name="Davis C.M."/>
            <person name="Simpson J.R."/>
            <person name="Lauterbach L."/>
            <person name="Steele A.D."/>
            <person name="Gui C."/>
            <person name="Meng S."/>
            <person name="Li G."/>
            <person name="Viehrig K."/>
            <person name="Ye F."/>
            <person name="Su P."/>
            <person name="Kiefer A.F."/>
            <person name="Nichols A."/>
            <person name="Cepeda A.J."/>
            <person name="Yan W."/>
            <person name="Fan B."/>
            <person name="Jiang Y."/>
            <person name="Adhikari A."/>
            <person name="Zheng C.-J."/>
            <person name="Schuster L."/>
            <person name="Cowan T.M."/>
            <person name="Smanski M.J."/>
            <person name="Chevrette M.G."/>
            <person name="De Carvalho L.P.S."/>
            <person name="Shen B."/>
        </authorList>
    </citation>
    <scope>NUCLEOTIDE SEQUENCE [LARGE SCALE GENOMIC DNA]</scope>
    <source>
        <strain evidence="2 3">NPDC058348</strain>
    </source>
</reference>